<name>A0ABX2EG32_9BURK</name>
<dbReference type="GO" id="GO:0016787">
    <property type="term" value="F:hydrolase activity"/>
    <property type="evidence" value="ECO:0007669"/>
    <property type="project" value="UniProtKB-KW"/>
</dbReference>
<dbReference type="PANTHER" id="PTHR48081:SF33">
    <property type="entry name" value="KYNURENINE FORMAMIDASE"/>
    <property type="match status" value="1"/>
</dbReference>
<dbReference type="InterPro" id="IPR050300">
    <property type="entry name" value="GDXG_lipolytic_enzyme"/>
</dbReference>
<proteinExistence type="predicted"/>
<keyword evidence="4" id="KW-1185">Reference proteome</keyword>
<protein>
    <submittedName>
        <fullName evidence="3">Alpha/beta hydrolase</fullName>
    </submittedName>
</protein>
<sequence>MVQRDAAWYEAQYNNRARVPEHPAILARWAEASVLAREGLSHALDLPYGDSEAERLDVFAADRPNAPVLVFIHGGWWRALDKAEHAFVAPAYVKAGAMVVVPNYGLCPSVGIEDIALQTARALAWTWRHAAEHGGDSSRIVVAGHSAGGHLAAMLLACRWKTVGEDLPQRLVAGAMSISGVFDLEPIRQAPFLQQDLQLTPASVKRLSPAFFPRPKGPLYAVVGGQESDEHLRQNRLIRDQWGPSTVPVCETIVGKNHFDVLHDFVDPGARLHALGLRLLGID</sequence>
<comment type="caution">
    <text evidence="3">The sequence shown here is derived from an EMBL/GenBank/DDBJ whole genome shotgun (WGS) entry which is preliminary data.</text>
</comment>
<gene>
    <name evidence="3" type="ORF">HLB44_11220</name>
</gene>
<dbReference type="InterPro" id="IPR013094">
    <property type="entry name" value="AB_hydrolase_3"/>
</dbReference>
<dbReference type="PANTHER" id="PTHR48081">
    <property type="entry name" value="AB HYDROLASE SUPERFAMILY PROTEIN C4A8.06C"/>
    <property type="match status" value="1"/>
</dbReference>
<dbReference type="Pfam" id="PF07859">
    <property type="entry name" value="Abhydrolase_3"/>
    <property type="match status" value="1"/>
</dbReference>
<organism evidence="3 4">
    <name type="scientific">Pseudaquabacterium terrae</name>
    <dbReference type="NCBI Taxonomy" id="2732868"/>
    <lineage>
        <taxon>Bacteria</taxon>
        <taxon>Pseudomonadati</taxon>
        <taxon>Pseudomonadota</taxon>
        <taxon>Betaproteobacteria</taxon>
        <taxon>Burkholderiales</taxon>
        <taxon>Sphaerotilaceae</taxon>
        <taxon>Pseudaquabacterium</taxon>
    </lineage>
</organism>
<dbReference type="EMBL" id="JABRWJ010000003">
    <property type="protein sequence ID" value="NRF67555.1"/>
    <property type="molecule type" value="Genomic_DNA"/>
</dbReference>
<feature type="domain" description="Alpha/beta hydrolase fold-3" evidence="2">
    <location>
        <begin position="69"/>
        <end position="212"/>
    </location>
</feature>
<reference evidence="3 4" key="1">
    <citation type="submission" date="2020-05" db="EMBL/GenBank/DDBJ databases">
        <title>Aquincola sp. isolate from soil.</title>
        <authorList>
            <person name="Han J."/>
            <person name="Kim D.-U."/>
        </authorList>
    </citation>
    <scope>NUCLEOTIDE SEQUENCE [LARGE SCALE GENOMIC DNA]</scope>
    <source>
        <strain evidence="3 4">S2</strain>
    </source>
</reference>
<keyword evidence="1 3" id="KW-0378">Hydrolase</keyword>
<dbReference type="Proteomes" id="UP000737171">
    <property type="component" value="Unassembled WGS sequence"/>
</dbReference>
<evidence type="ECO:0000259" key="2">
    <source>
        <dbReference type="Pfam" id="PF07859"/>
    </source>
</evidence>
<evidence type="ECO:0000313" key="4">
    <source>
        <dbReference type="Proteomes" id="UP000737171"/>
    </source>
</evidence>
<dbReference type="Gene3D" id="3.40.50.1820">
    <property type="entry name" value="alpha/beta hydrolase"/>
    <property type="match status" value="1"/>
</dbReference>
<dbReference type="InterPro" id="IPR029058">
    <property type="entry name" value="AB_hydrolase_fold"/>
</dbReference>
<evidence type="ECO:0000313" key="3">
    <source>
        <dbReference type="EMBL" id="NRF67555.1"/>
    </source>
</evidence>
<accession>A0ABX2EG32</accession>
<dbReference type="SUPFAM" id="SSF53474">
    <property type="entry name" value="alpha/beta-Hydrolases"/>
    <property type="match status" value="1"/>
</dbReference>
<evidence type="ECO:0000256" key="1">
    <source>
        <dbReference type="ARBA" id="ARBA00022801"/>
    </source>
</evidence>